<protein>
    <submittedName>
        <fullName evidence="2">Uncharacterized protein</fullName>
    </submittedName>
</protein>
<accession>A0A5C4X929</accession>
<evidence type="ECO:0000256" key="1">
    <source>
        <dbReference type="SAM" id="Coils"/>
    </source>
</evidence>
<dbReference type="SUPFAM" id="SSF110849">
    <property type="entry name" value="ParB/Sulfiredoxin"/>
    <property type="match status" value="1"/>
</dbReference>
<proteinExistence type="predicted"/>
<dbReference type="Gene3D" id="3.90.1530.10">
    <property type="entry name" value="Conserved hypothetical protein from pyrococcus furiosus pfu- 392566-001, ParB domain"/>
    <property type="match status" value="1"/>
</dbReference>
<gene>
    <name evidence="2" type="ORF">FHP24_27230</name>
</gene>
<comment type="caution">
    <text evidence="2">The sequence shown here is derived from an EMBL/GenBank/DDBJ whole genome shotgun (WGS) entry which is preliminary data.</text>
</comment>
<sequence length="348" mass="39840">MGSSGENAMFNRVSEQGSVILRGVEIVTRTLDIDVRALKFYVDNPRIYSFMRADGVKPTQSDILAKLQTLEHVRELVQDIRANGGLIDPLIVRDGDFVVLEGNSRLAAYHYLVAENPVSWGKVRCTLLPADIDEKSVFALLAQYHVKGKKDWAPYEKAGFVYRRFKNQMVDIPAIAKEIGLTKDEAKHLVAVYEFMIEHGDGDRERWSYYDEFLKSRKIRKVREEVAGFDDFIVSEIQAGHFGKAMELRDKLPVICTASSKIVRRYMDGTYDFAEAHEAAVTAGGESHVLNKLIRFKKWLVETSTEDDILDAPKQVRDRIQYELKEIEKKSRKYKDLVETKKNVIDVQ</sequence>
<evidence type="ECO:0000313" key="3">
    <source>
        <dbReference type="Proteomes" id="UP000311605"/>
    </source>
</evidence>
<name>A0A5C4X929_9HYPH</name>
<organism evidence="2 3">
    <name type="scientific">Aliirhizobium smilacinae</name>
    <dbReference type="NCBI Taxonomy" id="1395944"/>
    <lineage>
        <taxon>Bacteria</taxon>
        <taxon>Pseudomonadati</taxon>
        <taxon>Pseudomonadota</taxon>
        <taxon>Alphaproteobacteria</taxon>
        <taxon>Hyphomicrobiales</taxon>
        <taxon>Rhizobiaceae</taxon>
        <taxon>Aliirhizobium</taxon>
    </lineage>
</organism>
<reference evidence="2 3" key="1">
    <citation type="submission" date="2019-06" db="EMBL/GenBank/DDBJ databases">
        <title>The draft genome of Rhizobium smilacinae PTYR-5.</title>
        <authorList>
            <person name="Liu L."/>
            <person name="Li L."/>
            <person name="Zhang X."/>
        </authorList>
    </citation>
    <scope>NUCLEOTIDE SEQUENCE [LARGE SCALE GENOMIC DNA]</scope>
    <source>
        <strain evidence="2 3">PTYR-5</strain>
    </source>
</reference>
<dbReference type="EMBL" id="VDMN01000011">
    <property type="protein sequence ID" value="TNM59867.1"/>
    <property type="molecule type" value="Genomic_DNA"/>
</dbReference>
<dbReference type="InterPro" id="IPR036086">
    <property type="entry name" value="ParB/Sulfiredoxin_sf"/>
</dbReference>
<dbReference type="Proteomes" id="UP000311605">
    <property type="component" value="Unassembled WGS sequence"/>
</dbReference>
<dbReference type="AlphaFoldDB" id="A0A5C4X929"/>
<keyword evidence="1" id="KW-0175">Coiled coil</keyword>
<keyword evidence="3" id="KW-1185">Reference proteome</keyword>
<feature type="coiled-coil region" evidence="1">
    <location>
        <begin position="317"/>
        <end position="344"/>
    </location>
</feature>
<dbReference type="RefSeq" id="WP_139679391.1">
    <property type="nucleotide sequence ID" value="NZ_VDMN01000011.1"/>
</dbReference>
<evidence type="ECO:0000313" key="2">
    <source>
        <dbReference type="EMBL" id="TNM59867.1"/>
    </source>
</evidence>
<dbReference type="OrthoDB" id="9769293at2"/>